<evidence type="ECO:0000313" key="11">
    <source>
        <dbReference type="EMBL" id="WYY08810.1"/>
    </source>
</evidence>
<comment type="similarity">
    <text evidence="10">Belongs to the CbiN family.</text>
</comment>
<dbReference type="InterPro" id="IPR003705">
    <property type="entry name" value="CbiN"/>
</dbReference>
<keyword evidence="3 10" id="KW-1003">Cell membrane</keyword>
<keyword evidence="7 10" id="KW-0406">Ion transport</keyword>
<keyword evidence="2 10" id="KW-0813">Transport</keyword>
<evidence type="ECO:0000256" key="4">
    <source>
        <dbReference type="ARBA" id="ARBA00022573"/>
    </source>
</evidence>
<evidence type="ECO:0000256" key="6">
    <source>
        <dbReference type="ARBA" id="ARBA00022989"/>
    </source>
</evidence>
<evidence type="ECO:0000256" key="5">
    <source>
        <dbReference type="ARBA" id="ARBA00022692"/>
    </source>
</evidence>
<dbReference type="NCBIfam" id="NF002780">
    <property type="entry name" value="PRK02898.1"/>
    <property type="match status" value="1"/>
</dbReference>
<dbReference type="Proteomes" id="UP001479933">
    <property type="component" value="Chromosome"/>
</dbReference>
<dbReference type="EMBL" id="CP136137">
    <property type="protein sequence ID" value="WYY08810.1"/>
    <property type="molecule type" value="Genomic_DNA"/>
</dbReference>
<keyword evidence="1 10" id="KW-0171">Cobalt transport</keyword>
<keyword evidence="5 10" id="KW-0812">Transmembrane</keyword>
<keyword evidence="8 10" id="KW-0472">Membrane</keyword>
<evidence type="ECO:0000256" key="9">
    <source>
        <dbReference type="ARBA" id="ARBA00023285"/>
    </source>
</evidence>
<keyword evidence="9 10" id="KW-0170">Cobalt</keyword>
<evidence type="ECO:0000313" key="12">
    <source>
        <dbReference type="Proteomes" id="UP001479933"/>
    </source>
</evidence>
<evidence type="ECO:0000256" key="2">
    <source>
        <dbReference type="ARBA" id="ARBA00022448"/>
    </source>
</evidence>
<comment type="pathway">
    <text evidence="10">Cofactor biosynthesis; adenosylcobalamin biosynthesis.</text>
</comment>
<evidence type="ECO:0000256" key="10">
    <source>
        <dbReference type="HAMAP-Rule" id="MF_00330"/>
    </source>
</evidence>
<keyword evidence="12" id="KW-1185">Reference proteome</keyword>
<dbReference type="RefSeq" id="WP_239589028.1">
    <property type="nucleotide sequence ID" value="NZ_CP136137.1"/>
</dbReference>
<comment type="function">
    <text evidence="10">Part of the energy-coupling factor (ECF) transporter complex CbiMNOQ involved in cobalt import.</text>
</comment>
<protein>
    <recommendedName>
        <fullName evidence="10">Cobalt transport protein CbiN</fullName>
    </recommendedName>
    <alternativeName>
        <fullName evidence="10">Energy-coupling factor transporter probable substrate-capture protein CbiN</fullName>
        <shortName evidence="10">ECF transporter S component CbiN</shortName>
    </alternativeName>
</protein>
<comment type="subunit">
    <text evidence="10">Forms an energy-coupling factor (ECF) transporter complex composed of an ATP-binding protein (A component, CbiO), a transmembrane protein (T component, CbiQ) and 2 possible substrate-capture proteins (S components, CbiM and CbiN) of unknown stoichimetry.</text>
</comment>
<comment type="subcellular location">
    <subcellularLocation>
        <location evidence="10">Cell membrane</location>
        <topology evidence="10">Multi-pass membrane protein</topology>
    </subcellularLocation>
</comment>
<dbReference type="PANTHER" id="PTHR38662">
    <property type="entry name" value="COBALT TRANSPORT PROTEIN CBIN"/>
    <property type="match status" value="1"/>
</dbReference>
<dbReference type="PANTHER" id="PTHR38662:SF1">
    <property type="entry name" value="COBALT TRANSPORT PROTEIN CBIN"/>
    <property type="match status" value="1"/>
</dbReference>
<comment type="caution">
    <text evidence="10">Lacks conserved residue(s) required for the propagation of feature annotation.</text>
</comment>
<proteinExistence type="inferred from homology"/>
<gene>
    <name evidence="10" type="primary">cbiN</name>
    <name evidence="11" type="ORF">RVF87_07070</name>
</gene>
<name>A0ABZ2U4Y3_9ACTN</name>
<evidence type="ECO:0000256" key="1">
    <source>
        <dbReference type="ARBA" id="ARBA00022426"/>
    </source>
</evidence>
<evidence type="ECO:0000256" key="8">
    <source>
        <dbReference type="ARBA" id="ARBA00023136"/>
    </source>
</evidence>
<evidence type="ECO:0000256" key="3">
    <source>
        <dbReference type="ARBA" id="ARBA00022475"/>
    </source>
</evidence>
<organism evidence="11 12">
    <name type="scientific">Gordonia hydrophobica</name>
    <dbReference type="NCBI Taxonomy" id="40516"/>
    <lineage>
        <taxon>Bacteria</taxon>
        <taxon>Bacillati</taxon>
        <taxon>Actinomycetota</taxon>
        <taxon>Actinomycetes</taxon>
        <taxon>Mycobacteriales</taxon>
        <taxon>Gordoniaceae</taxon>
        <taxon>Gordonia</taxon>
    </lineage>
</organism>
<dbReference type="Pfam" id="PF02553">
    <property type="entry name" value="CbiN"/>
    <property type="match status" value="1"/>
</dbReference>
<feature type="transmembrane region" description="Helical" evidence="10">
    <location>
        <begin position="70"/>
        <end position="90"/>
    </location>
</feature>
<keyword evidence="4 10" id="KW-0169">Cobalamin biosynthesis</keyword>
<evidence type="ECO:0000256" key="7">
    <source>
        <dbReference type="ARBA" id="ARBA00023065"/>
    </source>
</evidence>
<sequence length="112" mass="11894">MITTAAGLLIAIIAVFALSLWLNRGAPEEASFVGTDSAATEHIEESHPGYTPWFTSVFTPGSGEIESGLFALQAAIGAGIFGFTVGALWYRHRLNGQIVQLSGESANTRVQR</sequence>
<keyword evidence="6 10" id="KW-1133">Transmembrane helix</keyword>
<reference evidence="11 12" key="1">
    <citation type="journal article" date="2023" name="Virus Evol.">
        <title>Computational host range prediction-The good, the bad, and the ugly.</title>
        <authorList>
            <person name="Howell A.A."/>
            <person name="Versoza C.J."/>
            <person name="Pfeifer S.P."/>
        </authorList>
    </citation>
    <scope>NUCLEOTIDE SEQUENCE [LARGE SCALE GENOMIC DNA]</scope>
    <source>
        <strain evidence="11 12">1610/1b</strain>
    </source>
</reference>
<accession>A0ABZ2U4Y3</accession>
<dbReference type="HAMAP" id="MF_00330">
    <property type="entry name" value="CbiN"/>
    <property type="match status" value="1"/>
</dbReference>